<dbReference type="EMBL" id="CM047908">
    <property type="protein sequence ID" value="KAJ0080674.1"/>
    <property type="molecule type" value="Genomic_DNA"/>
</dbReference>
<dbReference type="Proteomes" id="UP001164250">
    <property type="component" value="Chromosome 12"/>
</dbReference>
<evidence type="ECO:0000313" key="1">
    <source>
        <dbReference type="EMBL" id="KAJ0080674.1"/>
    </source>
</evidence>
<name>A0ACC0ZZK8_9ROSI</name>
<accession>A0ACC0ZZK8</accession>
<organism evidence="1 2">
    <name type="scientific">Pistacia atlantica</name>
    <dbReference type="NCBI Taxonomy" id="434234"/>
    <lineage>
        <taxon>Eukaryota</taxon>
        <taxon>Viridiplantae</taxon>
        <taxon>Streptophyta</taxon>
        <taxon>Embryophyta</taxon>
        <taxon>Tracheophyta</taxon>
        <taxon>Spermatophyta</taxon>
        <taxon>Magnoliopsida</taxon>
        <taxon>eudicotyledons</taxon>
        <taxon>Gunneridae</taxon>
        <taxon>Pentapetalae</taxon>
        <taxon>rosids</taxon>
        <taxon>malvids</taxon>
        <taxon>Sapindales</taxon>
        <taxon>Anacardiaceae</taxon>
        <taxon>Pistacia</taxon>
    </lineage>
</organism>
<gene>
    <name evidence="1" type="ORF">Patl1_09851</name>
</gene>
<evidence type="ECO:0000313" key="2">
    <source>
        <dbReference type="Proteomes" id="UP001164250"/>
    </source>
</evidence>
<comment type="caution">
    <text evidence="1">The sequence shown here is derived from an EMBL/GenBank/DDBJ whole genome shotgun (WGS) entry which is preliminary data.</text>
</comment>
<protein>
    <submittedName>
        <fullName evidence="1">Uncharacterized protein</fullName>
    </submittedName>
</protein>
<sequence>MGKDLEIKGDEEVPACQSISRMKQPYQTASLKDWEGFKEFYESNPDSLFHPLTINKDYAFHIAASTGNRQLLRDLLEMIPIPRIQEALTQLKDEYGNTALHEVATSDNVDAAEFLVKMLWKSIDETEQIIEDHEIDPSCKMDQFLKVKNNLGETPLYRAAALGNAKMVKYLAGEIEKVGVTKASHFYRYDTISIFHIAVLAQHFDIAIWLLKKHKQLGEEKDMNGLTGFHMLALMPSAFRSTSTSHMSIPQKLIYYCLPNDYDAGKALAQLPSSQREDVETGMRNNIPVYTIEQPKKRGAISRMYITICSCLKEWAAIDAIWKEKNKHESALRLAKFLAKQDFSWKYSYKAEEDSTISLGLGKGGEKGTQNSKEGSKATTSEKSETLIEIPLLLAAREGIEEIFNEILNEYPLAVDHVSNNGHNVLHLAILHRQDKIFERLKKMETSVQKLASKIDNNGNTILHQVAETKHYEGGNRPGPAFQFQEELTWYQCYKHILAFELAKNLIAKDTSSDNSSIDDVNYLIFQKKSFKKEKEGSTSSDSRATGSGSGWLCRS</sequence>
<proteinExistence type="predicted"/>
<keyword evidence="2" id="KW-1185">Reference proteome</keyword>
<reference evidence="2" key="1">
    <citation type="journal article" date="2023" name="G3 (Bethesda)">
        <title>Genome assembly and association tests identify interacting loci associated with vigor, precocity, and sex in interspecific pistachio rootstocks.</title>
        <authorList>
            <person name="Palmer W."/>
            <person name="Jacygrad E."/>
            <person name="Sagayaradj S."/>
            <person name="Cavanaugh K."/>
            <person name="Han R."/>
            <person name="Bertier L."/>
            <person name="Beede B."/>
            <person name="Kafkas S."/>
            <person name="Golino D."/>
            <person name="Preece J."/>
            <person name="Michelmore R."/>
        </authorList>
    </citation>
    <scope>NUCLEOTIDE SEQUENCE [LARGE SCALE GENOMIC DNA]</scope>
</reference>